<dbReference type="GO" id="GO:0008270">
    <property type="term" value="F:zinc ion binding"/>
    <property type="evidence" value="ECO:0007669"/>
    <property type="project" value="UniProtKB-KW"/>
</dbReference>
<dbReference type="SMART" id="SM00355">
    <property type="entry name" value="ZnF_C2H2"/>
    <property type="match status" value="3"/>
</dbReference>
<dbReference type="Ensembl" id="ENSCCRT00020092635.1">
    <property type="protein sequence ID" value="ENSCCRP00020084673.1"/>
    <property type="gene ID" value="ENSCCRG00020038997.1"/>
</dbReference>
<comment type="subcellular location">
    <subcellularLocation>
        <location evidence="2">Nucleus</location>
    </subcellularLocation>
</comment>
<feature type="domain" description="C2H2-type" evidence="12">
    <location>
        <begin position="71"/>
        <end position="98"/>
    </location>
</feature>
<keyword evidence="6" id="KW-0862">Zinc</keyword>
<evidence type="ECO:0000259" key="12">
    <source>
        <dbReference type="PROSITE" id="PS50157"/>
    </source>
</evidence>
<evidence type="ECO:0000256" key="1">
    <source>
        <dbReference type="ARBA" id="ARBA00003767"/>
    </source>
</evidence>
<dbReference type="GO" id="GO:0005634">
    <property type="term" value="C:nucleus"/>
    <property type="evidence" value="ECO:0007669"/>
    <property type="project" value="UniProtKB-SubCell"/>
</dbReference>
<keyword evidence="10" id="KW-0539">Nucleus</keyword>
<dbReference type="Gene3D" id="3.30.160.60">
    <property type="entry name" value="Classic Zinc Finger"/>
    <property type="match status" value="3"/>
</dbReference>
<proteinExistence type="predicted"/>
<dbReference type="SUPFAM" id="SSF57667">
    <property type="entry name" value="beta-beta-alpha zinc fingers"/>
    <property type="match status" value="2"/>
</dbReference>
<accession>A0A8C2IVQ9</accession>
<evidence type="ECO:0000256" key="3">
    <source>
        <dbReference type="ARBA" id="ARBA00022723"/>
    </source>
</evidence>
<evidence type="ECO:0000256" key="8">
    <source>
        <dbReference type="ARBA" id="ARBA00023125"/>
    </source>
</evidence>
<evidence type="ECO:0000256" key="4">
    <source>
        <dbReference type="ARBA" id="ARBA00022737"/>
    </source>
</evidence>
<evidence type="ECO:0000256" key="6">
    <source>
        <dbReference type="ARBA" id="ARBA00022833"/>
    </source>
</evidence>
<keyword evidence="7" id="KW-0805">Transcription regulation</keyword>
<dbReference type="FunFam" id="3.30.160.60:FF:000912">
    <property type="entry name" value="Zinc finger protein 660"/>
    <property type="match status" value="1"/>
</dbReference>
<keyword evidence="9" id="KW-0804">Transcription</keyword>
<dbReference type="GO" id="GO:0003677">
    <property type="term" value="F:DNA binding"/>
    <property type="evidence" value="ECO:0007669"/>
    <property type="project" value="UniProtKB-KW"/>
</dbReference>
<dbReference type="InterPro" id="IPR013087">
    <property type="entry name" value="Znf_C2H2_type"/>
</dbReference>
<evidence type="ECO:0000313" key="14">
    <source>
        <dbReference type="Proteomes" id="UP000694701"/>
    </source>
</evidence>
<protein>
    <recommendedName>
        <fullName evidence="12">C2H2-type domain-containing protein</fullName>
    </recommendedName>
</protein>
<keyword evidence="5 11" id="KW-0863">Zinc-finger</keyword>
<dbReference type="AlphaFoldDB" id="A0A8C2IVQ9"/>
<dbReference type="FunFam" id="3.30.160.60:FF:001639">
    <property type="entry name" value="Si:dkey-7i4.21"/>
    <property type="match status" value="1"/>
</dbReference>
<keyword evidence="4" id="KW-0677">Repeat</keyword>
<dbReference type="Pfam" id="PF00096">
    <property type="entry name" value="zf-C2H2"/>
    <property type="match status" value="3"/>
</dbReference>
<keyword evidence="3" id="KW-0479">Metal-binding</keyword>
<organism evidence="13 14">
    <name type="scientific">Cyprinus carpio</name>
    <name type="common">Common carp</name>
    <dbReference type="NCBI Taxonomy" id="7962"/>
    <lineage>
        <taxon>Eukaryota</taxon>
        <taxon>Metazoa</taxon>
        <taxon>Chordata</taxon>
        <taxon>Craniata</taxon>
        <taxon>Vertebrata</taxon>
        <taxon>Euteleostomi</taxon>
        <taxon>Actinopterygii</taxon>
        <taxon>Neopterygii</taxon>
        <taxon>Teleostei</taxon>
        <taxon>Ostariophysi</taxon>
        <taxon>Cypriniformes</taxon>
        <taxon>Cyprinidae</taxon>
        <taxon>Cyprininae</taxon>
        <taxon>Cyprinus</taxon>
    </lineage>
</organism>
<dbReference type="Proteomes" id="UP000694701">
    <property type="component" value="Unplaced"/>
</dbReference>
<comment type="function">
    <text evidence="1">May be involved in transcriptional regulation.</text>
</comment>
<evidence type="ECO:0000256" key="5">
    <source>
        <dbReference type="ARBA" id="ARBA00022771"/>
    </source>
</evidence>
<name>A0A8C2IVQ9_CYPCA</name>
<evidence type="ECO:0000256" key="11">
    <source>
        <dbReference type="PROSITE-ProRule" id="PRU00042"/>
    </source>
</evidence>
<reference evidence="13" key="1">
    <citation type="submission" date="2025-08" db="UniProtKB">
        <authorList>
            <consortium name="Ensembl"/>
        </authorList>
    </citation>
    <scope>IDENTIFICATION</scope>
</reference>
<dbReference type="PROSITE" id="PS00028">
    <property type="entry name" value="ZINC_FINGER_C2H2_1"/>
    <property type="match status" value="2"/>
</dbReference>
<dbReference type="PANTHER" id="PTHR24394">
    <property type="entry name" value="ZINC FINGER PROTEIN"/>
    <property type="match status" value="1"/>
</dbReference>
<evidence type="ECO:0000256" key="2">
    <source>
        <dbReference type="ARBA" id="ARBA00004123"/>
    </source>
</evidence>
<dbReference type="PANTHER" id="PTHR24394:SF48">
    <property type="entry name" value="ZINC FINGER PROTEIN 771"/>
    <property type="match status" value="1"/>
</dbReference>
<evidence type="ECO:0000256" key="7">
    <source>
        <dbReference type="ARBA" id="ARBA00023015"/>
    </source>
</evidence>
<feature type="domain" description="C2H2-type" evidence="12">
    <location>
        <begin position="99"/>
        <end position="126"/>
    </location>
</feature>
<evidence type="ECO:0000256" key="9">
    <source>
        <dbReference type="ARBA" id="ARBA00023163"/>
    </source>
</evidence>
<dbReference type="InterPro" id="IPR036236">
    <property type="entry name" value="Znf_C2H2_sf"/>
</dbReference>
<evidence type="ECO:0000313" key="13">
    <source>
        <dbReference type="Ensembl" id="ENSCCRP00020084673.1"/>
    </source>
</evidence>
<keyword evidence="8" id="KW-0238">DNA-binding</keyword>
<sequence>YGDPEPTLSFERQYLYLSYLMALKEESQELNEMEEKNFMTGEESFSYSQTDKTETRNLKVQMRIQAGEKLYTCEQCGKSFSIKDSFRVHLKIHTGVKPYSCKLCGKSFLRKGNLKTHMRVHTGEKPFICSQCDKSFRQKRDLNGFNHKRTVL</sequence>
<dbReference type="PROSITE" id="PS50157">
    <property type="entry name" value="ZINC_FINGER_C2H2_2"/>
    <property type="match status" value="2"/>
</dbReference>
<dbReference type="GO" id="GO:0000981">
    <property type="term" value="F:DNA-binding transcription factor activity, RNA polymerase II-specific"/>
    <property type="evidence" value="ECO:0007669"/>
    <property type="project" value="TreeGrafter"/>
</dbReference>
<dbReference type="FunFam" id="3.30.160.60:FF:000097">
    <property type="entry name" value="Zinc finger protein"/>
    <property type="match status" value="1"/>
</dbReference>
<evidence type="ECO:0000256" key="10">
    <source>
        <dbReference type="ARBA" id="ARBA00023242"/>
    </source>
</evidence>